<dbReference type="RefSeq" id="WP_378613475.1">
    <property type="nucleotide sequence ID" value="NZ_JBHSAX010000014.1"/>
</dbReference>
<keyword evidence="1" id="KW-1133">Transmembrane helix</keyword>
<keyword evidence="1" id="KW-0472">Membrane</keyword>
<proteinExistence type="predicted"/>
<feature type="transmembrane region" description="Helical" evidence="1">
    <location>
        <begin position="30"/>
        <end position="50"/>
    </location>
</feature>
<reference evidence="3" key="1">
    <citation type="journal article" date="2019" name="Int. J. Syst. Evol. Microbiol.">
        <title>The Global Catalogue of Microorganisms (GCM) 10K type strain sequencing project: providing services to taxonomists for standard genome sequencing and annotation.</title>
        <authorList>
            <consortium name="The Broad Institute Genomics Platform"/>
            <consortium name="The Broad Institute Genome Sequencing Center for Infectious Disease"/>
            <person name="Wu L."/>
            <person name="Ma J."/>
        </authorList>
    </citation>
    <scope>NUCLEOTIDE SEQUENCE [LARGE SCALE GENOMIC DNA]</scope>
    <source>
        <strain evidence="3">CGMCC 4.7330</strain>
    </source>
</reference>
<accession>A0ABV8DUP8</accession>
<organism evidence="2 3">
    <name type="scientific">Nocardia jiangsuensis</name>
    <dbReference type="NCBI Taxonomy" id="1691563"/>
    <lineage>
        <taxon>Bacteria</taxon>
        <taxon>Bacillati</taxon>
        <taxon>Actinomycetota</taxon>
        <taxon>Actinomycetes</taxon>
        <taxon>Mycobacteriales</taxon>
        <taxon>Nocardiaceae</taxon>
        <taxon>Nocardia</taxon>
    </lineage>
</organism>
<evidence type="ECO:0000313" key="2">
    <source>
        <dbReference type="EMBL" id="MFC3963731.1"/>
    </source>
</evidence>
<dbReference type="Proteomes" id="UP001595696">
    <property type="component" value="Unassembled WGS sequence"/>
</dbReference>
<gene>
    <name evidence="2" type="ORF">ACFO0B_17190</name>
</gene>
<keyword evidence="3" id="KW-1185">Reference proteome</keyword>
<dbReference type="EMBL" id="JBHSAX010000014">
    <property type="protein sequence ID" value="MFC3963731.1"/>
    <property type="molecule type" value="Genomic_DNA"/>
</dbReference>
<name>A0ABV8DUP8_9NOCA</name>
<sequence length="216" mass="22360">MTENHSPGKPRPGPEILTVTPRRGIARTTAIVLAGTASIALTAAAGAYVVNNLPDRTPGAIAAAPARPEPPAAQPLHRPAGPNRPFTSSALFERRDTVAIAGTVTARPETAEVVQPALRPEPPTAPQPAVDRTVRVGSAYLDAHMGESASGGMTLTVDTNATFAALTGGRVDPRDVTTLRTEIGTGGSVTVTFSDPTLGDHDLRLERTEVPARVTT</sequence>
<evidence type="ECO:0000313" key="3">
    <source>
        <dbReference type="Proteomes" id="UP001595696"/>
    </source>
</evidence>
<protein>
    <submittedName>
        <fullName evidence="2">Uncharacterized protein</fullName>
    </submittedName>
</protein>
<comment type="caution">
    <text evidence="2">The sequence shown here is derived from an EMBL/GenBank/DDBJ whole genome shotgun (WGS) entry which is preliminary data.</text>
</comment>
<evidence type="ECO:0000256" key="1">
    <source>
        <dbReference type="SAM" id="Phobius"/>
    </source>
</evidence>
<keyword evidence="1" id="KW-0812">Transmembrane</keyword>